<dbReference type="EMBL" id="BARW01040951">
    <property type="protein sequence ID" value="GAJ21531.1"/>
    <property type="molecule type" value="Genomic_DNA"/>
</dbReference>
<accession>X1VUY3</accession>
<comment type="caution">
    <text evidence="1">The sequence shown here is derived from an EMBL/GenBank/DDBJ whole genome shotgun (WGS) entry which is preliminary data.</text>
</comment>
<name>X1VUY3_9ZZZZ</name>
<reference evidence="1" key="1">
    <citation type="journal article" date="2014" name="Front. Microbiol.">
        <title>High frequency of phylogenetically diverse reductive dehalogenase-homologous genes in deep subseafloor sedimentary metagenomes.</title>
        <authorList>
            <person name="Kawai M."/>
            <person name="Futagami T."/>
            <person name="Toyoda A."/>
            <person name="Takaki Y."/>
            <person name="Nishi S."/>
            <person name="Hori S."/>
            <person name="Arai W."/>
            <person name="Tsubouchi T."/>
            <person name="Morono Y."/>
            <person name="Uchiyama I."/>
            <person name="Ito T."/>
            <person name="Fujiyama A."/>
            <person name="Inagaki F."/>
            <person name="Takami H."/>
        </authorList>
    </citation>
    <scope>NUCLEOTIDE SEQUENCE</scope>
    <source>
        <strain evidence="1">Expedition CK06-06</strain>
    </source>
</reference>
<organism evidence="1">
    <name type="scientific">marine sediment metagenome</name>
    <dbReference type="NCBI Taxonomy" id="412755"/>
    <lineage>
        <taxon>unclassified sequences</taxon>
        <taxon>metagenomes</taxon>
        <taxon>ecological metagenomes</taxon>
    </lineage>
</organism>
<dbReference type="AlphaFoldDB" id="X1VUY3"/>
<protein>
    <submittedName>
        <fullName evidence="1">Uncharacterized protein</fullName>
    </submittedName>
</protein>
<sequence>DTALSFWLRYRSVEGLGIKGCGFGKFGPQRKGANNGEDIQGI</sequence>
<evidence type="ECO:0000313" key="1">
    <source>
        <dbReference type="EMBL" id="GAJ21531.1"/>
    </source>
</evidence>
<feature type="non-terminal residue" evidence="1">
    <location>
        <position position="1"/>
    </location>
</feature>
<gene>
    <name evidence="1" type="ORF">S12H4_61603</name>
</gene>
<proteinExistence type="predicted"/>